<accession>A0A4V1RWF1</accession>
<keyword evidence="3" id="KW-1185">Reference proteome</keyword>
<dbReference type="RefSeq" id="WP_129601276.1">
    <property type="nucleotide sequence ID" value="NZ_SBLB01000002.1"/>
</dbReference>
<dbReference type="AlphaFoldDB" id="A0A4V1RWF1"/>
<evidence type="ECO:0000313" key="2">
    <source>
        <dbReference type="EMBL" id="RYC70048.1"/>
    </source>
</evidence>
<dbReference type="PROSITE" id="PS51257">
    <property type="entry name" value="PROKAR_LIPOPROTEIN"/>
    <property type="match status" value="1"/>
</dbReference>
<sequence length="63" mass="6503">MIKNLLTTASGRWCRAGFALSILFLSAACQHEVAIKPDKSVVADSTMSMSDPPVQPGGPGGGK</sequence>
<organism evidence="2 3">
    <name type="scientific">Spirosoma sordidisoli</name>
    <dbReference type="NCBI Taxonomy" id="2502893"/>
    <lineage>
        <taxon>Bacteria</taxon>
        <taxon>Pseudomonadati</taxon>
        <taxon>Bacteroidota</taxon>
        <taxon>Cytophagia</taxon>
        <taxon>Cytophagales</taxon>
        <taxon>Cytophagaceae</taxon>
        <taxon>Spirosoma</taxon>
    </lineage>
</organism>
<proteinExistence type="predicted"/>
<name>A0A4V1RWF1_9BACT</name>
<feature type="region of interest" description="Disordered" evidence="1">
    <location>
        <begin position="42"/>
        <end position="63"/>
    </location>
</feature>
<dbReference type="Proteomes" id="UP000290407">
    <property type="component" value="Unassembled WGS sequence"/>
</dbReference>
<evidence type="ECO:0000313" key="3">
    <source>
        <dbReference type="Proteomes" id="UP000290407"/>
    </source>
</evidence>
<evidence type="ECO:0008006" key="4">
    <source>
        <dbReference type="Google" id="ProtNLM"/>
    </source>
</evidence>
<comment type="caution">
    <text evidence="2">The sequence shown here is derived from an EMBL/GenBank/DDBJ whole genome shotgun (WGS) entry which is preliminary data.</text>
</comment>
<dbReference type="EMBL" id="SBLB01000002">
    <property type="protein sequence ID" value="RYC70048.1"/>
    <property type="molecule type" value="Genomic_DNA"/>
</dbReference>
<gene>
    <name evidence="2" type="ORF">EQG79_09260</name>
</gene>
<reference evidence="2 3" key="1">
    <citation type="submission" date="2019-01" db="EMBL/GenBank/DDBJ databases">
        <title>Spirosoma flava sp. nov., a propanil-degrading bacterium isolated from herbicide-contaminated soil.</title>
        <authorList>
            <person name="Zhang L."/>
            <person name="Jiang J.-D."/>
        </authorList>
    </citation>
    <scope>NUCLEOTIDE SEQUENCE [LARGE SCALE GENOMIC DNA]</scope>
    <source>
        <strain evidence="2 3">TY50</strain>
    </source>
</reference>
<protein>
    <recommendedName>
        <fullName evidence="4">Lipoprotein</fullName>
    </recommendedName>
</protein>
<evidence type="ECO:0000256" key="1">
    <source>
        <dbReference type="SAM" id="MobiDB-lite"/>
    </source>
</evidence>